<reference evidence="2 5" key="1">
    <citation type="journal article" date="2019" name="Sci. Rep.">
        <title>Orb-weaving spider Araneus ventricosus genome elucidates the spidroin gene catalogue.</title>
        <authorList>
            <person name="Kono N."/>
            <person name="Nakamura H."/>
            <person name="Ohtoshi R."/>
            <person name="Moran D.A.P."/>
            <person name="Shinohara A."/>
            <person name="Yoshida Y."/>
            <person name="Fujiwara M."/>
            <person name="Mori M."/>
            <person name="Tomita M."/>
            <person name="Arakawa K."/>
        </authorList>
    </citation>
    <scope>NUCLEOTIDE SEQUENCE [LARGE SCALE GENOMIC DNA]</scope>
</reference>
<proteinExistence type="predicted"/>
<dbReference type="OrthoDB" id="10063284at2759"/>
<organism evidence="2 5">
    <name type="scientific">Araneus ventricosus</name>
    <name type="common">Orbweaver spider</name>
    <name type="synonym">Epeira ventricosa</name>
    <dbReference type="NCBI Taxonomy" id="182803"/>
    <lineage>
        <taxon>Eukaryota</taxon>
        <taxon>Metazoa</taxon>
        <taxon>Ecdysozoa</taxon>
        <taxon>Arthropoda</taxon>
        <taxon>Chelicerata</taxon>
        <taxon>Arachnida</taxon>
        <taxon>Araneae</taxon>
        <taxon>Araneomorphae</taxon>
        <taxon>Entelegynae</taxon>
        <taxon>Araneoidea</taxon>
        <taxon>Araneidae</taxon>
        <taxon>Araneus</taxon>
    </lineage>
</organism>
<dbReference type="AlphaFoldDB" id="A0A4Y2GKI3"/>
<dbReference type="EMBL" id="BGPR01099601">
    <property type="protein sequence ID" value="GBM53252.1"/>
    <property type="molecule type" value="Genomic_DNA"/>
</dbReference>
<evidence type="ECO:0000313" key="5">
    <source>
        <dbReference type="Proteomes" id="UP000499080"/>
    </source>
</evidence>
<protein>
    <submittedName>
        <fullName evidence="2">Uncharacterized protein</fullName>
    </submittedName>
</protein>
<accession>A0A4Y2GKI3</accession>
<comment type="caution">
    <text evidence="2">The sequence shown here is derived from an EMBL/GenBank/DDBJ whole genome shotgun (WGS) entry which is preliminary data.</text>
</comment>
<feature type="non-terminal residue" evidence="2">
    <location>
        <position position="1"/>
    </location>
</feature>
<keyword evidence="5" id="KW-1185">Reference proteome</keyword>
<evidence type="ECO:0000313" key="2">
    <source>
        <dbReference type="EMBL" id="GBM53215.1"/>
    </source>
</evidence>
<gene>
    <name evidence="2" type="ORF">AVEN_127312_1</name>
    <name evidence="3" type="ORF">AVEN_222897_1</name>
    <name evidence="1" type="ORF">AVEN_26991_1</name>
    <name evidence="4" type="ORF">AVEN_39979_1</name>
</gene>
<evidence type="ECO:0000313" key="3">
    <source>
        <dbReference type="EMBL" id="GBM53252.1"/>
    </source>
</evidence>
<sequence length="231" mass="26873">FYAQTKTNVEVTVKRLSVTRCSAHFKAVKPVFKCFKKIIDAIEELCDASERIETRGAAQTLLHARCDFSVLCFFCLWNNVSKEVDHFQKYLQILGISFEKSVIWMRSLNVFFKRQKNCLIEEALQFAKDTCEEMGIPAVKRRTVWRTKIMPGEKAADDPLTLDQELKRCNVRVQQEIDTCCEGMECISDRFVVLELRNLMETSETGLLLINIWLKITMSFRQMVSLHKFHA</sequence>
<name>A0A4Y2GKI3_ARAVE</name>
<dbReference type="Proteomes" id="UP000499080">
    <property type="component" value="Unassembled WGS sequence"/>
</dbReference>
<dbReference type="EMBL" id="BGPR01099699">
    <property type="protein sequence ID" value="GBM53562.1"/>
    <property type="molecule type" value="Genomic_DNA"/>
</dbReference>
<evidence type="ECO:0000313" key="1">
    <source>
        <dbReference type="EMBL" id="GBM53186.1"/>
    </source>
</evidence>
<evidence type="ECO:0000313" key="4">
    <source>
        <dbReference type="EMBL" id="GBM53562.1"/>
    </source>
</evidence>
<dbReference type="EMBL" id="BGPR01099586">
    <property type="protein sequence ID" value="GBM53186.1"/>
    <property type="molecule type" value="Genomic_DNA"/>
</dbReference>
<dbReference type="EMBL" id="BGPR01099592">
    <property type="protein sequence ID" value="GBM53215.1"/>
    <property type="molecule type" value="Genomic_DNA"/>
</dbReference>